<dbReference type="PANTHER" id="PTHR35332">
    <property type="entry name" value="REGULATION OF ENOLASE PROTEIN 1"/>
    <property type="match status" value="1"/>
</dbReference>
<dbReference type="InterPro" id="IPR009784">
    <property type="entry name" value="DUF1349"/>
</dbReference>
<dbReference type="EMBL" id="QXQB01000002">
    <property type="protein sequence ID" value="RJX40240.1"/>
    <property type="molecule type" value="Genomic_DNA"/>
</dbReference>
<keyword evidence="2" id="KW-1185">Reference proteome</keyword>
<dbReference type="PANTHER" id="PTHR35332:SF2">
    <property type="entry name" value="REGULATION OF ENOLASE PROTEIN 1"/>
    <property type="match status" value="1"/>
</dbReference>
<dbReference type="AlphaFoldDB" id="A0A3A6PIW7"/>
<dbReference type="Pfam" id="PF07081">
    <property type="entry name" value="DUF1349"/>
    <property type="match status" value="1"/>
</dbReference>
<comment type="caution">
    <text evidence="1">The sequence shown here is derived from an EMBL/GenBank/DDBJ whole genome shotgun (WGS) entry which is preliminary data.</text>
</comment>
<name>A0A3A6PIW7_9BACL</name>
<dbReference type="Gene3D" id="2.60.120.200">
    <property type="match status" value="1"/>
</dbReference>
<evidence type="ECO:0000313" key="1">
    <source>
        <dbReference type="EMBL" id="RJX40240.1"/>
    </source>
</evidence>
<dbReference type="Proteomes" id="UP000267798">
    <property type="component" value="Unassembled WGS sequence"/>
</dbReference>
<evidence type="ECO:0000313" key="2">
    <source>
        <dbReference type="Proteomes" id="UP000267798"/>
    </source>
</evidence>
<protein>
    <submittedName>
        <fullName evidence="1">DUF1349 domain-containing protein</fullName>
    </submittedName>
</protein>
<dbReference type="OrthoDB" id="9814707at2"/>
<proteinExistence type="predicted"/>
<organism evidence="1 2">
    <name type="scientific">Paenibacillus pinisoli</name>
    <dbReference type="NCBI Taxonomy" id="1276110"/>
    <lineage>
        <taxon>Bacteria</taxon>
        <taxon>Bacillati</taxon>
        <taxon>Bacillota</taxon>
        <taxon>Bacilli</taxon>
        <taxon>Bacillales</taxon>
        <taxon>Paenibacillaceae</taxon>
        <taxon>Paenibacillus</taxon>
    </lineage>
</organism>
<dbReference type="SUPFAM" id="SSF49899">
    <property type="entry name" value="Concanavalin A-like lectins/glucanases"/>
    <property type="match status" value="1"/>
</dbReference>
<gene>
    <name evidence="1" type="ORF">D3P09_12850</name>
</gene>
<sequence length="231" mass="26264">MRCSTLIIQRKHRTRFVICLPYLEKEWIDLDTKHIPWEQGTWTAQPVSVSIEDGCLRAAAEKGSDYWEKTLYEFQHRNGHALLAPWEDSHAIEVTFRLDSFTELYDQAGLMLWHGQEQWIKAGIELNDGVPHLAVVVTDGYSDWSLAPAPDWAGQEVTIRASRMKDAVILRARCSSEAWRTIRVARFPYPAGKQAGPFFCAPTRSGLEVVFTRWVQTAPDADLHTDPPISG</sequence>
<reference evidence="1 2" key="1">
    <citation type="submission" date="2018-09" db="EMBL/GenBank/DDBJ databases">
        <title>Paenibacillus aracenensis nov. sp. isolated from a cave in southern Spain.</title>
        <authorList>
            <person name="Jurado V."/>
            <person name="Gutierrez-Patricio S."/>
            <person name="Gonzalez-Pimentel J.L."/>
            <person name="Miller A.Z."/>
            <person name="Laiz L."/>
            <person name="Saiz-Jimenez C."/>
        </authorList>
    </citation>
    <scope>NUCLEOTIDE SEQUENCE [LARGE SCALE GENOMIC DNA]</scope>
    <source>
        <strain evidence="1 2">JCM 19203</strain>
    </source>
</reference>
<dbReference type="InterPro" id="IPR013320">
    <property type="entry name" value="ConA-like_dom_sf"/>
</dbReference>
<accession>A0A3A6PIW7</accession>